<dbReference type="PANTHER" id="PTHR12110">
    <property type="entry name" value="HYDROXYPYRUVATE ISOMERASE"/>
    <property type="match status" value="1"/>
</dbReference>
<reference evidence="2 3" key="1">
    <citation type="submission" date="2018-06" db="EMBL/GenBank/DDBJ databases">
        <title>Draft Genome Sequence of a Novel Marine Bacterium Related to the Verrucomicrobia.</title>
        <authorList>
            <person name="Vosseberg J."/>
            <person name="Martijn J."/>
            <person name="Ettema T.J.G."/>
        </authorList>
    </citation>
    <scope>NUCLEOTIDE SEQUENCE [LARGE SCALE GENOMIC DNA]</scope>
    <source>
        <strain evidence="2">TARA_B100001123</strain>
    </source>
</reference>
<evidence type="ECO:0000313" key="2">
    <source>
        <dbReference type="EMBL" id="AWT60365.1"/>
    </source>
</evidence>
<dbReference type="InterPro" id="IPR036237">
    <property type="entry name" value="Xyl_isomerase-like_sf"/>
</dbReference>
<dbReference type="KEGG" id="mtar:DF168_01573"/>
<evidence type="ECO:0000259" key="1">
    <source>
        <dbReference type="Pfam" id="PF01261"/>
    </source>
</evidence>
<protein>
    <recommendedName>
        <fullName evidence="1">Xylose isomerase-like TIM barrel domain-containing protein</fullName>
    </recommendedName>
</protein>
<sequence>MRLGVVGMLPADFRKIGSGHLEAIQDLNLSGAAFHAPGEELFGVQAAECEKVKKVYAKVGMDLPQFGIGFSECLFDYDPEVRAHVLHKIKRGIEIARELNAQTCLIRTGSLNPDGSYTPCRENFKPDSKDRLIESLREIASKAEEEGVPIVIETHALTIMGTPEINKEVVTEVGSSHMGVVMDYVNHFQSLQQVYNSTDRLNHIFDLMGEIAPVGHCKDIRVRSGLVVHLDEAMPGEGELDLETALRRWDNLYSDGYMLLEHLSADFYPQAAANVQGICAAAGIEIH</sequence>
<dbReference type="EMBL" id="CP029803">
    <property type="protein sequence ID" value="AWT60365.1"/>
    <property type="molecule type" value="Genomic_DNA"/>
</dbReference>
<dbReference type="Gene3D" id="3.20.20.150">
    <property type="entry name" value="Divalent-metal-dependent TIM barrel enzymes"/>
    <property type="match status" value="1"/>
</dbReference>
<dbReference type="AlphaFoldDB" id="A0A2Z4AFP7"/>
<dbReference type="Proteomes" id="UP000247465">
    <property type="component" value="Chromosome"/>
</dbReference>
<organism evidence="2 3">
    <name type="scientific">Candidatus Moanibacter tarae</name>
    <dbReference type="NCBI Taxonomy" id="2200854"/>
    <lineage>
        <taxon>Bacteria</taxon>
        <taxon>Pseudomonadati</taxon>
        <taxon>Verrucomicrobiota</taxon>
        <taxon>Opitutia</taxon>
        <taxon>Puniceicoccales</taxon>
        <taxon>Puniceicoccales incertae sedis</taxon>
        <taxon>Candidatus Moanibacter</taxon>
    </lineage>
</organism>
<proteinExistence type="predicted"/>
<dbReference type="Pfam" id="PF01261">
    <property type="entry name" value="AP_endonuc_2"/>
    <property type="match status" value="1"/>
</dbReference>
<dbReference type="InterPro" id="IPR050312">
    <property type="entry name" value="IolE/XylAMocC-like"/>
</dbReference>
<gene>
    <name evidence="2" type="ORF">DF168_01573</name>
</gene>
<feature type="domain" description="Xylose isomerase-like TIM barrel" evidence="1">
    <location>
        <begin position="22"/>
        <end position="266"/>
    </location>
</feature>
<evidence type="ECO:0000313" key="3">
    <source>
        <dbReference type="Proteomes" id="UP000247465"/>
    </source>
</evidence>
<dbReference type="SUPFAM" id="SSF51658">
    <property type="entry name" value="Xylose isomerase-like"/>
    <property type="match status" value="1"/>
</dbReference>
<accession>A0A2Z4AFP7</accession>
<name>A0A2Z4AFP7_9BACT</name>
<dbReference type="InterPro" id="IPR013022">
    <property type="entry name" value="Xyl_isomerase-like_TIM-brl"/>
</dbReference>